<keyword evidence="5" id="KW-1185">Reference proteome</keyword>
<comment type="function">
    <text evidence="1">Essential component of the TIM23 complex, a complex that mediates the translocation of transit peptide-containing proteins across the mitochondrial inner membrane.</text>
</comment>
<dbReference type="SUPFAM" id="SSF56784">
    <property type="entry name" value="HAD-like"/>
    <property type="match status" value="1"/>
</dbReference>
<dbReference type="InterPro" id="IPR004274">
    <property type="entry name" value="FCP1_dom"/>
</dbReference>
<dbReference type="Pfam" id="PF03031">
    <property type="entry name" value="NIF"/>
    <property type="match status" value="1"/>
</dbReference>
<evidence type="ECO:0000313" key="5">
    <source>
        <dbReference type="Proteomes" id="UP000635477"/>
    </source>
</evidence>
<comment type="subcellular location">
    <subcellularLocation>
        <location evidence="1">Mitochondrion inner membrane</location>
        <topology evidence="1">Single-pass membrane protein</topology>
    </subcellularLocation>
</comment>
<reference evidence="4" key="2">
    <citation type="submission" date="2020-05" db="EMBL/GenBank/DDBJ databases">
        <authorList>
            <person name="Kim H.-S."/>
            <person name="Proctor R.H."/>
            <person name="Brown D.W."/>
        </authorList>
    </citation>
    <scope>NUCLEOTIDE SEQUENCE</scope>
    <source>
        <strain evidence="4">NRRL 22465</strain>
    </source>
</reference>
<proteinExistence type="inferred from homology"/>
<feature type="region of interest" description="Disordered" evidence="2">
    <location>
        <begin position="320"/>
        <end position="347"/>
    </location>
</feature>
<comment type="subunit">
    <text evidence="1">Component of the TIM23 complex.</text>
</comment>
<accession>A0A8H4TTW5</accession>
<dbReference type="GO" id="GO:0015031">
    <property type="term" value="P:protein transport"/>
    <property type="evidence" value="ECO:0007669"/>
    <property type="project" value="UniProtKB-KW"/>
</dbReference>
<feature type="compositionally biased region" description="Polar residues" evidence="2">
    <location>
        <begin position="61"/>
        <end position="71"/>
    </location>
</feature>
<keyword evidence="1" id="KW-0496">Mitochondrion</keyword>
<feature type="region of interest" description="Disordered" evidence="2">
    <location>
        <begin position="26"/>
        <end position="114"/>
    </location>
</feature>
<evidence type="ECO:0000256" key="2">
    <source>
        <dbReference type="SAM" id="MobiDB-lite"/>
    </source>
</evidence>
<dbReference type="InterPro" id="IPR036412">
    <property type="entry name" value="HAD-like_sf"/>
</dbReference>
<dbReference type="InterPro" id="IPR050365">
    <property type="entry name" value="TIM50"/>
</dbReference>
<keyword evidence="1" id="KW-0811">Translocation</keyword>
<protein>
    <recommendedName>
        <fullName evidence="1">Mitochondrial import inner membrane translocase subunit TIM50</fullName>
    </recommendedName>
</protein>
<sequence>MMGYASADSAAPSAFRIPGLTMVQSSLVPDDATQSAKQKRGPKSLPPRPKYTRPRPVALLSSRTNPNLSRRTPTRDKSHSSLKTLKEKRPRAESPPKAPSPRSGGVPNPTPQYMAQAHLNPHRLPQPRRILIVMDLNGTLLYRPNKRRPFSFVQRPHAKAFMSYCLDTFYVAIWSSARPENVDKMVAQLLTPEQRERCLLIWGRDTFGLSKTDYVTKVQVYKRLSSVWSQPRVMTSHPSAPLGGRWDQSNTILVDDSQEKARTEPFNLIRIPEFSGLATEIADVLPQVHDYLNLLAHEADISRFARQSPFILDPAYTLPSDSGDAKSETHASLDKRWAGPVGGIKSV</sequence>
<feature type="domain" description="FCP1 homology" evidence="3">
    <location>
        <begin position="125"/>
        <end position="295"/>
    </location>
</feature>
<keyword evidence="1" id="KW-0813">Transport</keyword>
<dbReference type="Proteomes" id="UP000635477">
    <property type="component" value="Unassembled WGS sequence"/>
</dbReference>
<evidence type="ECO:0000259" key="3">
    <source>
        <dbReference type="PROSITE" id="PS50969"/>
    </source>
</evidence>
<evidence type="ECO:0000313" key="4">
    <source>
        <dbReference type="EMBL" id="KAF4963927.1"/>
    </source>
</evidence>
<gene>
    <name evidence="4" type="ORF">FZEAL_10904</name>
</gene>
<dbReference type="OrthoDB" id="1711508at2759"/>
<dbReference type="GO" id="GO:0005744">
    <property type="term" value="C:TIM23 mitochondrial import inner membrane translocase complex"/>
    <property type="evidence" value="ECO:0007669"/>
    <property type="project" value="UniProtKB-UniRule"/>
</dbReference>
<dbReference type="EMBL" id="JABEYC010001565">
    <property type="protein sequence ID" value="KAF4963927.1"/>
    <property type="molecule type" value="Genomic_DNA"/>
</dbReference>
<comment type="caution">
    <text evidence="4">The sequence shown here is derived from an EMBL/GenBank/DDBJ whole genome shotgun (WGS) entry which is preliminary data.</text>
</comment>
<organism evidence="4 5">
    <name type="scientific">Fusarium zealandicum</name>
    <dbReference type="NCBI Taxonomy" id="1053134"/>
    <lineage>
        <taxon>Eukaryota</taxon>
        <taxon>Fungi</taxon>
        <taxon>Dikarya</taxon>
        <taxon>Ascomycota</taxon>
        <taxon>Pezizomycotina</taxon>
        <taxon>Sordariomycetes</taxon>
        <taxon>Hypocreomycetidae</taxon>
        <taxon>Hypocreales</taxon>
        <taxon>Nectriaceae</taxon>
        <taxon>Fusarium</taxon>
        <taxon>Fusarium staphyleae species complex</taxon>
    </lineage>
</organism>
<dbReference type="Gene3D" id="3.40.50.1000">
    <property type="entry name" value="HAD superfamily/HAD-like"/>
    <property type="match status" value="1"/>
</dbReference>
<dbReference type="InterPro" id="IPR023214">
    <property type="entry name" value="HAD_sf"/>
</dbReference>
<keyword evidence="1" id="KW-0809">Transit peptide</keyword>
<comment type="similarity">
    <text evidence="1">Belongs to the TIM50 family.</text>
</comment>
<name>A0A8H4TTW5_9HYPO</name>
<dbReference type="AlphaFoldDB" id="A0A8H4TTW5"/>
<keyword evidence="1" id="KW-0653">Protein transport</keyword>
<dbReference type="SMART" id="SM00577">
    <property type="entry name" value="CPDc"/>
    <property type="match status" value="1"/>
</dbReference>
<feature type="compositionally biased region" description="Basic and acidic residues" evidence="2">
    <location>
        <begin position="323"/>
        <end position="337"/>
    </location>
</feature>
<feature type="compositionally biased region" description="Polar residues" evidence="2">
    <location>
        <begin position="26"/>
        <end position="36"/>
    </location>
</feature>
<dbReference type="PANTHER" id="PTHR12210">
    <property type="entry name" value="DULLARD PROTEIN PHOSPHATASE"/>
    <property type="match status" value="1"/>
</dbReference>
<dbReference type="PROSITE" id="PS50969">
    <property type="entry name" value="FCP1"/>
    <property type="match status" value="1"/>
</dbReference>
<feature type="compositionally biased region" description="Basic and acidic residues" evidence="2">
    <location>
        <begin position="73"/>
        <end position="94"/>
    </location>
</feature>
<evidence type="ECO:0000256" key="1">
    <source>
        <dbReference type="RuleBase" id="RU365079"/>
    </source>
</evidence>
<reference evidence="4" key="1">
    <citation type="journal article" date="2020" name="BMC Genomics">
        <title>Correction to: Identification and distribution of gene clusters required for synthesis of sphingolipid metabolism inhibitors in diverse species of the filamentous fungus Fusarium.</title>
        <authorList>
            <person name="Kim H.S."/>
            <person name="Lohmar J.M."/>
            <person name="Busman M."/>
            <person name="Brown D.W."/>
            <person name="Naumann T.A."/>
            <person name="Divon H.H."/>
            <person name="Lysoe E."/>
            <person name="Uhlig S."/>
            <person name="Proctor R.H."/>
        </authorList>
    </citation>
    <scope>NUCLEOTIDE SEQUENCE</scope>
    <source>
        <strain evidence="4">NRRL 22465</strain>
    </source>
</reference>